<proteinExistence type="inferred from homology"/>
<evidence type="ECO:0000256" key="4">
    <source>
        <dbReference type="SAM" id="MobiDB-lite"/>
    </source>
</evidence>
<gene>
    <name evidence="6" type="ORF">CDO52_09435</name>
</gene>
<dbReference type="PROSITE" id="PS51318">
    <property type="entry name" value="TAT"/>
    <property type="match status" value="1"/>
</dbReference>
<dbReference type="EMBL" id="CP022753">
    <property type="protein sequence ID" value="ASU82982.1"/>
    <property type="molecule type" value="Genomic_DNA"/>
</dbReference>
<dbReference type="GO" id="GO:0042597">
    <property type="term" value="C:periplasmic space"/>
    <property type="evidence" value="ECO:0007669"/>
    <property type="project" value="UniProtKB-ARBA"/>
</dbReference>
<organism evidence="6 7">
    <name type="scientific">Nocardiopsis gilva YIM 90087</name>
    <dbReference type="NCBI Taxonomy" id="1235441"/>
    <lineage>
        <taxon>Bacteria</taxon>
        <taxon>Bacillati</taxon>
        <taxon>Actinomycetota</taxon>
        <taxon>Actinomycetes</taxon>
        <taxon>Streptosporangiales</taxon>
        <taxon>Nocardiopsidaceae</taxon>
        <taxon>Nocardiopsis</taxon>
    </lineage>
</organism>
<evidence type="ECO:0000256" key="3">
    <source>
        <dbReference type="ARBA" id="ARBA00022729"/>
    </source>
</evidence>
<dbReference type="GO" id="GO:1904680">
    <property type="term" value="F:peptide transmembrane transporter activity"/>
    <property type="evidence" value="ECO:0007669"/>
    <property type="project" value="TreeGrafter"/>
</dbReference>
<name>A0A223S4C6_9ACTN</name>
<dbReference type="InterPro" id="IPR006311">
    <property type="entry name" value="TAT_signal"/>
</dbReference>
<evidence type="ECO:0000259" key="5">
    <source>
        <dbReference type="Pfam" id="PF00496"/>
    </source>
</evidence>
<dbReference type="CDD" id="cd08503">
    <property type="entry name" value="PBP2_NikA_DppA_OppA_like_17"/>
    <property type="match status" value="1"/>
</dbReference>
<dbReference type="PANTHER" id="PTHR30290">
    <property type="entry name" value="PERIPLASMIC BINDING COMPONENT OF ABC TRANSPORTER"/>
    <property type="match status" value="1"/>
</dbReference>
<dbReference type="Gene3D" id="3.10.105.10">
    <property type="entry name" value="Dipeptide-binding Protein, Domain 3"/>
    <property type="match status" value="1"/>
</dbReference>
<dbReference type="Proteomes" id="UP000215005">
    <property type="component" value="Chromosome"/>
</dbReference>
<dbReference type="KEGG" id="ngv:CDO52_09435"/>
<dbReference type="Pfam" id="PF00496">
    <property type="entry name" value="SBP_bac_5"/>
    <property type="match status" value="1"/>
</dbReference>
<evidence type="ECO:0000313" key="6">
    <source>
        <dbReference type="EMBL" id="ASU82982.1"/>
    </source>
</evidence>
<accession>A0A223S4C6</accession>
<keyword evidence="2" id="KW-0813">Transport</keyword>
<dbReference type="PANTHER" id="PTHR30290:SF9">
    <property type="entry name" value="OLIGOPEPTIDE-BINDING PROTEIN APPA"/>
    <property type="match status" value="1"/>
</dbReference>
<dbReference type="Gene3D" id="3.40.190.10">
    <property type="entry name" value="Periplasmic binding protein-like II"/>
    <property type="match status" value="1"/>
</dbReference>
<dbReference type="InterPro" id="IPR039424">
    <property type="entry name" value="SBP_5"/>
</dbReference>
<dbReference type="AlphaFoldDB" id="A0A223S4C6"/>
<keyword evidence="3" id="KW-0732">Signal</keyword>
<dbReference type="GO" id="GO:0015833">
    <property type="term" value="P:peptide transport"/>
    <property type="evidence" value="ECO:0007669"/>
    <property type="project" value="TreeGrafter"/>
</dbReference>
<keyword evidence="7" id="KW-1185">Reference proteome</keyword>
<dbReference type="SUPFAM" id="SSF53850">
    <property type="entry name" value="Periplasmic binding protein-like II"/>
    <property type="match status" value="1"/>
</dbReference>
<dbReference type="Gene3D" id="3.90.76.10">
    <property type="entry name" value="Dipeptide-binding Protein, Domain 1"/>
    <property type="match status" value="1"/>
</dbReference>
<feature type="domain" description="Solute-binding protein family 5" evidence="5">
    <location>
        <begin position="108"/>
        <end position="436"/>
    </location>
</feature>
<evidence type="ECO:0000256" key="2">
    <source>
        <dbReference type="ARBA" id="ARBA00022448"/>
    </source>
</evidence>
<feature type="region of interest" description="Disordered" evidence="4">
    <location>
        <begin position="1"/>
        <end position="28"/>
    </location>
</feature>
<evidence type="ECO:0000256" key="1">
    <source>
        <dbReference type="ARBA" id="ARBA00005695"/>
    </source>
</evidence>
<protein>
    <submittedName>
        <fullName evidence="6">Peptide ABC transporter substrate-binding protein</fullName>
    </submittedName>
</protein>
<dbReference type="PIRSF" id="PIRSF002741">
    <property type="entry name" value="MppA"/>
    <property type="match status" value="1"/>
</dbReference>
<reference evidence="6 7" key="1">
    <citation type="submission" date="2017-08" db="EMBL/GenBank/DDBJ databases">
        <title>The complete genome sequence of Nocardiopsis gilva YIM 90087.</title>
        <authorList>
            <person name="Yin M."/>
            <person name="Tang S."/>
        </authorList>
    </citation>
    <scope>NUCLEOTIDE SEQUENCE [LARGE SCALE GENOMIC DNA]</scope>
    <source>
        <strain evidence="6 7">YIM 90087</strain>
    </source>
</reference>
<comment type="similarity">
    <text evidence="1">Belongs to the bacterial solute-binding protein 5 family.</text>
</comment>
<sequence>MPSQPLPDHRPQQNPAQRSDDPRTAAAPSRRTVLMAGAAGAAVLPALSACGGGDASGGTEGGRLRVGVAGGSAKDTLDAHKATDNTDIARVYNLYDGLCGFNPDYSIEMVLAESVEPNDDATLWTVKLKEGLKFHDGSAVTADAVIFTLKRITDPDDPGSTAEQFATLDRDKMKKVDDRTVELPFTDPYVNLLEVFAEYGVGIVPEGYDPKKPVGAGPFKFAEFTPGERSLFTKHEDYWRKGEPHIDELEILNFPDETARVNALVGGQVDAISQLPHSQIKVVDANDNLKILDSETGMWLPFTMGVDKKPFDDERVRQAFRLIVDREQMVKQALSGYGSVGNDMYSRFDPAYNDDLPQREQDIKKAKKLLADAGYEDGLEVELVTGEISPGAVGAAQVFKEQAKKAGVTVNLKQLTSTEFYGDNYLKWTFAQDYWSSRNYLAQTAQSSMPDAAYNETHWDDEEWIELIEKARSTVDDDERNKILKKAMKIEYERGGYIIWGFVNTVDGFHKKVKGLEPSVTGHPLTSYGFRRVRIES</sequence>
<dbReference type="InterPro" id="IPR030678">
    <property type="entry name" value="Peptide/Ni-bd"/>
</dbReference>
<dbReference type="GO" id="GO:0043190">
    <property type="term" value="C:ATP-binding cassette (ABC) transporter complex"/>
    <property type="evidence" value="ECO:0007669"/>
    <property type="project" value="InterPro"/>
</dbReference>
<evidence type="ECO:0000313" key="7">
    <source>
        <dbReference type="Proteomes" id="UP000215005"/>
    </source>
</evidence>
<dbReference type="InterPro" id="IPR000914">
    <property type="entry name" value="SBP_5_dom"/>
</dbReference>